<dbReference type="EMBL" id="VAHF01000008">
    <property type="protein sequence ID" value="TXG57029.1"/>
    <property type="molecule type" value="Genomic_DNA"/>
</dbReference>
<feature type="domain" description="DUF4283" evidence="1">
    <location>
        <begin position="39"/>
        <end position="109"/>
    </location>
</feature>
<evidence type="ECO:0000259" key="1">
    <source>
        <dbReference type="Pfam" id="PF14111"/>
    </source>
</evidence>
<proteinExistence type="predicted"/>
<dbReference type="PANTHER" id="PTHR31286:SF167">
    <property type="entry name" value="OS09G0268800 PROTEIN"/>
    <property type="match status" value="1"/>
</dbReference>
<dbReference type="InterPro" id="IPR025558">
    <property type="entry name" value="DUF4283"/>
</dbReference>
<reference evidence="3" key="1">
    <citation type="journal article" date="2019" name="Gigascience">
        <title>De novo genome assembly of the endangered Acer yangbiense, a plant species with extremely small populations endemic to Yunnan Province, China.</title>
        <authorList>
            <person name="Yang J."/>
            <person name="Wariss H.M."/>
            <person name="Tao L."/>
            <person name="Zhang R."/>
            <person name="Yun Q."/>
            <person name="Hollingsworth P."/>
            <person name="Dao Z."/>
            <person name="Luo G."/>
            <person name="Guo H."/>
            <person name="Ma Y."/>
            <person name="Sun W."/>
        </authorList>
    </citation>
    <scope>NUCLEOTIDE SEQUENCE [LARGE SCALE GENOMIC DNA]</scope>
    <source>
        <strain evidence="3">cv. Malutang</strain>
    </source>
</reference>
<dbReference type="Proteomes" id="UP000323000">
    <property type="component" value="Chromosome 8"/>
</dbReference>
<sequence>MDASEIARLCASMTLTEREGPIRTLKVDLKDAGLRMLATSLVGKVLLSKPVNRDDFRAVMRKIWLTNDEVEIEPIKDNIFAFHFQNTDDKRKIISEGPWSFKDGLIVLEEGKGYIQWMKFNKTEFWIQIYSAPMICMMKDIRGLLGSIISEVLDVDGRDLGSYMVKILRVRVILEIDKPLRRKLRRSSSLGPGCEPIYQLGNMETGDEKGIQNRGMTWEYCHRGRVETRDNRIRLGKTKTMIRDHSTEMKGDLENPAIKDLVELEDLNFKNERKRREAGLGSHNTIICDNMDLA</sequence>
<name>A0A5C7HJR7_9ROSI</name>
<dbReference type="AlphaFoldDB" id="A0A5C7HJR7"/>
<accession>A0A5C7HJR7</accession>
<dbReference type="PANTHER" id="PTHR31286">
    <property type="entry name" value="GLYCINE-RICH CELL WALL STRUCTURAL PROTEIN 1.8-LIKE"/>
    <property type="match status" value="1"/>
</dbReference>
<evidence type="ECO:0000313" key="2">
    <source>
        <dbReference type="EMBL" id="TXG57029.1"/>
    </source>
</evidence>
<comment type="caution">
    <text evidence="2">The sequence shown here is derived from an EMBL/GenBank/DDBJ whole genome shotgun (WGS) entry which is preliminary data.</text>
</comment>
<dbReference type="OrthoDB" id="1939594at2759"/>
<gene>
    <name evidence="2" type="ORF">EZV62_018342</name>
</gene>
<evidence type="ECO:0000313" key="3">
    <source>
        <dbReference type="Proteomes" id="UP000323000"/>
    </source>
</evidence>
<dbReference type="InterPro" id="IPR040256">
    <property type="entry name" value="At4g02000-like"/>
</dbReference>
<protein>
    <recommendedName>
        <fullName evidence="1">DUF4283 domain-containing protein</fullName>
    </recommendedName>
</protein>
<organism evidence="2 3">
    <name type="scientific">Acer yangbiense</name>
    <dbReference type="NCBI Taxonomy" id="1000413"/>
    <lineage>
        <taxon>Eukaryota</taxon>
        <taxon>Viridiplantae</taxon>
        <taxon>Streptophyta</taxon>
        <taxon>Embryophyta</taxon>
        <taxon>Tracheophyta</taxon>
        <taxon>Spermatophyta</taxon>
        <taxon>Magnoliopsida</taxon>
        <taxon>eudicotyledons</taxon>
        <taxon>Gunneridae</taxon>
        <taxon>Pentapetalae</taxon>
        <taxon>rosids</taxon>
        <taxon>malvids</taxon>
        <taxon>Sapindales</taxon>
        <taxon>Sapindaceae</taxon>
        <taxon>Hippocastanoideae</taxon>
        <taxon>Acereae</taxon>
        <taxon>Acer</taxon>
    </lineage>
</organism>
<keyword evidence="3" id="KW-1185">Reference proteome</keyword>
<dbReference type="Pfam" id="PF14111">
    <property type="entry name" value="DUF4283"/>
    <property type="match status" value="1"/>
</dbReference>